<dbReference type="Gene3D" id="3.90.870.10">
    <property type="entry name" value="DHBP synthase"/>
    <property type="match status" value="1"/>
</dbReference>
<dbReference type="Pfam" id="PF01300">
    <property type="entry name" value="Sua5_yciO_yrdC"/>
    <property type="match status" value="1"/>
</dbReference>
<dbReference type="PROSITE" id="PS51163">
    <property type="entry name" value="YRDC"/>
    <property type="match status" value="1"/>
</dbReference>
<dbReference type="GO" id="GO:0003725">
    <property type="term" value="F:double-stranded RNA binding"/>
    <property type="evidence" value="ECO:0007669"/>
    <property type="project" value="InterPro"/>
</dbReference>
<evidence type="ECO:0000313" key="3">
    <source>
        <dbReference type="Proteomes" id="UP001288320"/>
    </source>
</evidence>
<dbReference type="AlphaFoldDB" id="A0AAW9HLL2"/>
<dbReference type="InterPro" id="IPR017945">
    <property type="entry name" value="DHBP_synth_RibB-like_a/b_dom"/>
</dbReference>
<dbReference type="GeneID" id="92814377"/>
<dbReference type="NCBIfam" id="TIGR00057">
    <property type="entry name" value="L-threonylcarbamoyladenylate synthase"/>
    <property type="match status" value="1"/>
</dbReference>
<sequence>MATFIDIHPEDPQPRLVTKVVDRLRRGEVVALPTDSGYAIVCQMGNKEGLERIRSIRQVGDKHHFTLLCHDFAQLGQLVIVDNPDFRLIKSLTPGPYTFILKGTKEVPRMTLNPKKHTVGVRIPDHRITQAVVTEMGEPLLSSTLILPGAEEPLEEGWIVEDELGYALDVVVNGPVGRGPTTVLDLVTNEIARQGAGDTAGLDL</sequence>
<dbReference type="Proteomes" id="UP001288320">
    <property type="component" value="Unassembled WGS sequence"/>
</dbReference>
<comment type="caution">
    <text evidence="2">The sequence shown here is derived from an EMBL/GenBank/DDBJ whole genome shotgun (WGS) entry which is preliminary data.</text>
</comment>
<evidence type="ECO:0000313" key="2">
    <source>
        <dbReference type="EMBL" id="MDY5140311.1"/>
    </source>
</evidence>
<keyword evidence="2" id="KW-0548">Nucleotidyltransferase</keyword>
<dbReference type="EC" id="2.7.7.87" evidence="2"/>
<reference evidence="2" key="1">
    <citation type="submission" date="2023-10" db="EMBL/GenBank/DDBJ databases">
        <title>Whole Genome based description of the genera Actinobaculum and Actinotignum reveals a complex phylogenetic relationship within the species included in the genus Actinotignum.</title>
        <authorList>
            <person name="Jensen C.S."/>
            <person name="Dargis R."/>
            <person name="Kemp M."/>
            <person name="Christensen J.J."/>
        </authorList>
    </citation>
    <scope>NUCLEOTIDE SEQUENCE</scope>
    <source>
        <strain evidence="2">SLA_B245</strain>
    </source>
</reference>
<name>A0AAW9HLL2_9ACTO</name>
<protein>
    <submittedName>
        <fullName evidence="2">L-threonylcarbamoyladenylate synthase</fullName>
        <ecNumber evidence="2">2.7.7.87</ecNumber>
    </submittedName>
</protein>
<dbReference type="EMBL" id="JAWNFV010000005">
    <property type="protein sequence ID" value="MDY5140311.1"/>
    <property type="molecule type" value="Genomic_DNA"/>
</dbReference>
<dbReference type="RefSeq" id="WP_087070653.1">
    <property type="nucleotide sequence ID" value="NZ_CAUPFC010000007.1"/>
</dbReference>
<accession>A0AAW9HLL2</accession>
<dbReference type="PANTHER" id="PTHR42828:SF3">
    <property type="entry name" value="THREONYLCARBAMOYL-AMP SYNTHASE"/>
    <property type="match status" value="1"/>
</dbReference>
<dbReference type="PANTHER" id="PTHR42828">
    <property type="entry name" value="DHBP SYNTHASE RIBB-LIKE ALPHA/BETA DOMAIN-CONTAINING PROTEIN"/>
    <property type="match status" value="1"/>
</dbReference>
<dbReference type="InterPro" id="IPR006070">
    <property type="entry name" value="Sua5-like_dom"/>
</dbReference>
<evidence type="ECO:0000259" key="1">
    <source>
        <dbReference type="PROSITE" id="PS51163"/>
    </source>
</evidence>
<feature type="domain" description="YrdC-like" evidence="1">
    <location>
        <begin position="14"/>
        <end position="197"/>
    </location>
</feature>
<dbReference type="SUPFAM" id="SSF55821">
    <property type="entry name" value="YrdC/RibB"/>
    <property type="match status" value="1"/>
</dbReference>
<dbReference type="InterPro" id="IPR052532">
    <property type="entry name" value="SUA5_domain"/>
</dbReference>
<proteinExistence type="predicted"/>
<keyword evidence="2" id="KW-0808">Transferase</keyword>
<dbReference type="GO" id="GO:0061710">
    <property type="term" value="F:L-threonylcarbamoyladenylate synthase"/>
    <property type="evidence" value="ECO:0007669"/>
    <property type="project" value="UniProtKB-EC"/>
</dbReference>
<organism evidence="2 3">
    <name type="scientific">Actinotignum timonense</name>
    <dbReference type="NCBI Taxonomy" id="1870995"/>
    <lineage>
        <taxon>Bacteria</taxon>
        <taxon>Bacillati</taxon>
        <taxon>Actinomycetota</taxon>
        <taxon>Actinomycetes</taxon>
        <taxon>Actinomycetales</taxon>
        <taxon>Actinomycetaceae</taxon>
        <taxon>Actinotignum</taxon>
    </lineage>
</organism>
<gene>
    <name evidence="2" type="ORF">R6G74_03125</name>
</gene>